<reference evidence="13 15" key="2">
    <citation type="journal article" date="2018" name="Plant J.">
        <title>The Physcomitrella patens chromosome-scale assembly reveals moss genome structure and evolution.</title>
        <authorList>
            <person name="Lang D."/>
            <person name="Ullrich K.K."/>
            <person name="Murat F."/>
            <person name="Fuchs J."/>
            <person name="Jenkins J."/>
            <person name="Haas F.B."/>
            <person name="Piednoel M."/>
            <person name="Gundlach H."/>
            <person name="Van Bel M."/>
            <person name="Meyberg R."/>
            <person name="Vives C."/>
            <person name="Morata J."/>
            <person name="Symeonidi A."/>
            <person name="Hiss M."/>
            <person name="Muchero W."/>
            <person name="Kamisugi Y."/>
            <person name="Saleh O."/>
            <person name="Blanc G."/>
            <person name="Decker E.L."/>
            <person name="van Gessel N."/>
            <person name="Grimwood J."/>
            <person name="Hayes R.D."/>
            <person name="Graham S.W."/>
            <person name="Gunter L.E."/>
            <person name="McDaniel S.F."/>
            <person name="Hoernstein S.N.W."/>
            <person name="Larsson A."/>
            <person name="Li F.W."/>
            <person name="Perroud P.F."/>
            <person name="Phillips J."/>
            <person name="Ranjan P."/>
            <person name="Rokshar D.S."/>
            <person name="Rothfels C.J."/>
            <person name="Schneider L."/>
            <person name="Shu S."/>
            <person name="Stevenson D.W."/>
            <person name="Thummler F."/>
            <person name="Tillich M."/>
            <person name="Villarreal Aguilar J.C."/>
            <person name="Widiez T."/>
            <person name="Wong G.K."/>
            <person name="Wymore A."/>
            <person name="Zhang Y."/>
            <person name="Zimmer A.D."/>
            <person name="Quatrano R.S."/>
            <person name="Mayer K.F.X."/>
            <person name="Goodstein D."/>
            <person name="Casacuberta J.M."/>
            <person name="Vandepoele K."/>
            <person name="Reski R."/>
            <person name="Cuming A.C."/>
            <person name="Tuskan G.A."/>
            <person name="Maumus F."/>
            <person name="Salse J."/>
            <person name="Schmutz J."/>
            <person name="Rensing S.A."/>
        </authorList>
    </citation>
    <scope>NUCLEOTIDE SEQUENCE [LARGE SCALE GENOMIC DNA]</scope>
    <source>
        <strain evidence="14 15">cv. Gransden 2004</strain>
    </source>
</reference>
<dbReference type="RefSeq" id="XP_024374316.1">
    <property type="nucleotide sequence ID" value="XM_024518548.2"/>
</dbReference>
<feature type="signal peptide" evidence="11">
    <location>
        <begin position="1"/>
        <end position="25"/>
    </location>
</feature>
<dbReference type="Gramene" id="Pp3c4_25050V3.3">
    <property type="protein sequence ID" value="Pp3c4_25050V3.3"/>
    <property type="gene ID" value="Pp3c4_25050"/>
</dbReference>
<feature type="chain" id="PRO_5043158341" description="beta-ketoacyl-[acyl-carrier-protein] synthase I" evidence="11">
    <location>
        <begin position="26"/>
        <end position="578"/>
    </location>
</feature>
<dbReference type="NCBIfam" id="NF004970">
    <property type="entry name" value="PRK06333.1"/>
    <property type="match status" value="1"/>
</dbReference>
<dbReference type="InterPro" id="IPR016039">
    <property type="entry name" value="Thiolase-like"/>
</dbReference>
<comment type="similarity">
    <text evidence="1 9">Belongs to the thiolase-like superfamily. Beta-ketoacyl-ACP synthases family.</text>
</comment>
<dbReference type="InterPro" id="IPR018201">
    <property type="entry name" value="Ketoacyl_synth_AS"/>
</dbReference>
<keyword evidence="5" id="KW-0276">Fatty acid metabolism</keyword>
<dbReference type="InterPro" id="IPR000794">
    <property type="entry name" value="Beta-ketoacyl_synthase"/>
</dbReference>
<dbReference type="GeneID" id="112281716"/>
<dbReference type="PANTHER" id="PTHR11712:SF332">
    <property type="entry name" value="3-OXOACYL-[ACYL-CARRIER-PROTEIN] SYNTHASE II, CHLOROPLASTIC"/>
    <property type="match status" value="1"/>
</dbReference>
<dbReference type="InterPro" id="IPR014030">
    <property type="entry name" value="Ketoacyl_synth_N"/>
</dbReference>
<evidence type="ECO:0000313" key="13">
    <source>
        <dbReference type="EMBL" id="PNR55823.1"/>
    </source>
</evidence>
<keyword evidence="4 9" id="KW-0808">Transferase</keyword>
<dbReference type="InterPro" id="IPR020841">
    <property type="entry name" value="PKS_Beta-ketoAc_synthase_dom"/>
</dbReference>
<evidence type="ECO:0000256" key="1">
    <source>
        <dbReference type="ARBA" id="ARBA00008467"/>
    </source>
</evidence>
<feature type="domain" description="Ketosynthase family 3 (KS3)" evidence="12">
    <location>
        <begin position="161"/>
        <end position="571"/>
    </location>
</feature>
<dbReference type="FunCoup" id="A0A2K1KPV7">
    <property type="interactions" value="1806"/>
</dbReference>
<dbReference type="FunFam" id="3.40.47.10:FF:000036">
    <property type="entry name" value="3-oxoacyl-[acyl-carrier-protein] synthase II chloroplastic"/>
    <property type="match status" value="1"/>
</dbReference>
<keyword evidence="6" id="KW-0443">Lipid metabolism</keyword>
<protein>
    <recommendedName>
        <fullName evidence="2">beta-ketoacyl-[acyl-carrier-protein] synthase I</fullName>
        <ecNumber evidence="2">2.3.1.41</ecNumber>
    </recommendedName>
</protein>
<dbReference type="EnsemblPlants" id="Pp3c4_25050V3.3">
    <property type="protein sequence ID" value="Pp3c4_25050V3.3"/>
    <property type="gene ID" value="Pp3c4_25050"/>
</dbReference>
<dbReference type="AlphaFoldDB" id="A0A2K1KPV7"/>
<dbReference type="Pfam" id="PF02801">
    <property type="entry name" value="Ketoacyl-synt_C"/>
    <property type="match status" value="1"/>
</dbReference>
<keyword evidence="15" id="KW-1185">Reference proteome</keyword>
<evidence type="ECO:0000256" key="6">
    <source>
        <dbReference type="ARBA" id="ARBA00023098"/>
    </source>
</evidence>
<dbReference type="PROSITE" id="PS00606">
    <property type="entry name" value="KS3_1"/>
    <property type="match status" value="1"/>
</dbReference>
<dbReference type="RefSeq" id="XP_024374314.1">
    <property type="nucleotide sequence ID" value="XM_024518546.2"/>
</dbReference>
<dbReference type="Proteomes" id="UP000006727">
    <property type="component" value="Chromosome 4"/>
</dbReference>
<dbReference type="STRING" id="3218.A0A2K1KPV7"/>
<evidence type="ECO:0000256" key="5">
    <source>
        <dbReference type="ARBA" id="ARBA00022832"/>
    </source>
</evidence>
<proteinExistence type="inferred from homology"/>
<keyword evidence="8" id="KW-0012">Acyltransferase</keyword>
<evidence type="ECO:0000256" key="8">
    <source>
        <dbReference type="ARBA" id="ARBA00023315"/>
    </source>
</evidence>
<dbReference type="PaxDb" id="3218-PP1S60_261V6.2"/>
<dbReference type="EMBL" id="ABEU02000004">
    <property type="protein sequence ID" value="PNR55823.1"/>
    <property type="molecule type" value="Genomic_DNA"/>
</dbReference>
<evidence type="ECO:0000256" key="2">
    <source>
        <dbReference type="ARBA" id="ARBA00013191"/>
    </source>
</evidence>
<evidence type="ECO:0000256" key="9">
    <source>
        <dbReference type="RuleBase" id="RU003694"/>
    </source>
</evidence>
<accession>A0A2K1KPV7</accession>
<dbReference type="OMA" id="TRLEHDY"/>
<dbReference type="Gramene" id="Pp3c4_25050V3.4">
    <property type="protein sequence ID" value="Pp3c4_25050V3.4"/>
    <property type="gene ID" value="Pp3c4_25050"/>
</dbReference>
<reference evidence="14" key="3">
    <citation type="submission" date="2020-12" db="UniProtKB">
        <authorList>
            <consortium name="EnsemblPlants"/>
        </authorList>
    </citation>
    <scope>IDENTIFICATION</scope>
</reference>
<dbReference type="SUPFAM" id="SSF53901">
    <property type="entry name" value="Thiolase-like"/>
    <property type="match status" value="2"/>
</dbReference>
<evidence type="ECO:0000256" key="10">
    <source>
        <dbReference type="SAM" id="MobiDB-lite"/>
    </source>
</evidence>
<dbReference type="OrthoDB" id="5334845at2759"/>
<dbReference type="InterPro" id="IPR014031">
    <property type="entry name" value="Ketoacyl_synth_C"/>
</dbReference>
<dbReference type="SMART" id="SM00825">
    <property type="entry name" value="PKS_KS"/>
    <property type="match status" value="1"/>
</dbReference>
<evidence type="ECO:0000313" key="15">
    <source>
        <dbReference type="Proteomes" id="UP000006727"/>
    </source>
</evidence>
<dbReference type="CDD" id="cd00834">
    <property type="entry name" value="KAS_I_II"/>
    <property type="match status" value="1"/>
</dbReference>
<dbReference type="Gramene" id="Pp3c4_25050V3.1">
    <property type="protein sequence ID" value="Pp3c4_25050V3.1"/>
    <property type="gene ID" value="Pp3c4_25050"/>
</dbReference>
<reference evidence="13 15" key="1">
    <citation type="journal article" date="2008" name="Science">
        <title>The Physcomitrella genome reveals evolutionary insights into the conquest of land by plants.</title>
        <authorList>
            <person name="Rensing S."/>
            <person name="Lang D."/>
            <person name="Zimmer A."/>
            <person name="Terry A."/>
            <person name="Salamov A."/>
            <person name="Shapiro H."/>
            <person name="Nishiyama T."/>
            <person name="Perroud P.-F."/>
            <person name="Lindquist E."/>
            <person name="Kamisugi Y."/>
            <person name="Tanahashi T."/>
            <person name="Sakakibara K."/>
            <person name="Fujita T."/>
            <person name="Oishi K."/>
            <person name="Shin-I T."/>
            <person name="Kuroki Y."/>
            <person name="Toyoda A."/>
            <person name="Suzuki Y."/>
            <person name="Hashimoto A."/>
            <person name="Yamaguchi K."/>
            <person name="Sugano A."/>
            <person name="Kohara Y."/>
            <person name="Fujiyama A."/>
            <person name="Anterola A."/>
            <person name="Aoki S."/>
            <person name="Ashton N."/>
            <person name="Barbazuk W.B."/>
            <person name="Barker E."/>
            <person name="Bennetzen J."/>
            <person name="Bezanilla M."/>
            <person name="Blankenship R."/>
            <person name="Cho S.H."/>
            <person name="Dutcher S."/>
            <person name="Estelle M."/>
            <person name="Fawcett J.A."/>
            <person name="Gundlach H."/>
            <person name="Hanada K."/>
            <person name="Heyl A."/>
            <person name="Hicks K.A."/>
            <person name="Hugh J."/>
            <person name="Lohr M."/>
            <person name="Mayer K."/>
            <person name="Melkozernov A."/>
            <person name="Murata T."/>
            <person name="Nelson D."/>
            <person name="Pils B."/>
            <person name="Prigge M."/>
            <person name="Reiss B."/>
            <person name="Renner T."/>
            <person name="Rombauts S."/>
            <person name="Rushton P."/>
            <person name="Sanderfoot A."/>
            <person name="Schween G."/>
            <person name="Shiu S.-H."/>
            <person name="Stueber K."/>
            <person name="Theodoulou F.L."/>
            <person name="Tu H."/>
            <person name="Van de Peer Y."/>
            <person name="Verrier P.J."/>
            <person name="Waters E."/>
            <person name="Wood A."/>
            <person name="Yang L."/>
            <person name="Cove D."/>
            <person name="Cuming A."/>
            <person name="Hasebe M."/>
            <person name="Lucas S."/>
            <person name="Mishler D.B."/>
            <person name="Reski R."/>
            <person name="Grigoriev I."/>
            <person name="Quatrano R.S."/>
            <person name="Boore J.L."/>
        </authorList>
    </citation>
    <scope>NUCLEOTIDE SEQUENCE [LARGE SCALE GENOMIC DNA]</scope>
    <source>
        <strain evidence="14 15">cv. Gransden 2004</strain>
    </source>
</reference>
<dbReference type="GO" id="GO:0005739">
    <property type="term" value="C:mitochondrion"/>
    <property type="evidence" value="ECO:0000318"/>
    <property type="project" value="GO_Central"/>
</dbReference>
<name>A0A2K1KPV7_PHYPA</name>
<dbReference type="EnsemblPlants" id="Pp3c4_25050V3.1">
    <property type="protein sequence ID" value="Pp3c4_25050V3.1"/>
    <property type="gene ID" value="Pp3c4_25050"/>
</dbReference>
<dbReference type="RefSeq" id="XP_024374317.1">
    <property type="nucleotide sequence ID" value="XM_024518549.2"/>
</dbReference>
<dbReference type="EC" id="2.3.1.41" evidence="2"/>
<dbReference type="EnsemblPlants" id="Pp3c4_25050V3.4">
    <property type="protein sequence ID" value="Pp3c4_25050V3.4"/>
    <property type="gene ID" value="Pp3c4_25050"/>
</dbReference>
<evidence type="ECO:0000256" key="11">
    <source>
        <dbReference type="SAM" id="SignalP"/>
    </source>
</evidence>
<dbReference type="PROSITE" id="PS52004">
    <property type="entry name" value="KS3_2"/>
    <property type="match status" value="1"/>
</dbReference>
<keyword evidence="11" id="KW-0732">Signal</keyword>
<evidence type="ECO:0000256" key="3">
    <source>
        <dbReference type="ARBA" id="ARBA00022516"/>
    </source>
</evidence>
<keyword evidence="3" id="KW-0444">Lipid biosynthesis</keyword>
<dbReference type="EnsemblPlants" id="Pp3c4_25050V3.6">
    <property type="protein sequence ID" value="Pp3c4_25050V3.6"/>
    <property type="gene ID" value="Pp3c4_25050"/>
</dbReference>
<keyword evidence="7" id="KW-0275">Fatty acid biosynthesis</keyword>
<evidence type="ECO:0000259" key="12">
    <source>
        <dbReference type="PROSITE" id="PS52004"/>
    </source>
</evidence>
<dbReference type="Gramene" id="Pp3c4_25050V3.2">
    <property type="protein sequence ID" value="Pp3c4_25050V3.2"/>
    <property type="gene ID" value="Pp3c4_25050"/>
</dbReference>
<dbReference type="Gramene" id="Pp3c4_25050V3.6">
    <property type="protein sequence ID" value="Pp3c4_25050V3.6"/>
    <property type="gene ID" value="Pp3c4_25050"/>
</dbReference>
<dbReference type="PANTHER" id="PTHR11712">
    <property type="entry name" value="POLYKETIDE SYNTHASE-RELATED"/>
    <property type="match status" value="1"/>
</dbReference>
<dbReference type="EnsemblPlants" id="Pp3c4_25050V3.5">
    <property type="protein sequence ID" value="Pp3c4_25050V3.5"/>
    <property type="gene ID" value="Pp3c4_25050"/>
</dbReference>
<gene>
    <name evidence="14" type="primary">LOC112281716</name>
    <name evidence="13" type="ORF">PHYPA_006720</name>
</gene>
<dbReference type="EnsemblPlants" id="Pp3c4_25050V3.2">
    <property type="protein sequence ID" value="Pp3c4_25050V3.2"/>
    <property type="gene ID" value="Pp3c4_25050"/>
</dbReference>
<evidence type="ECO:0000313" key="14">
    <source>
        <dbReference type="EnsemblPlants" id="Pp3c4_25050V3.1"/>
    </source>
</evidence>
<dbReference type="Gene3D" id="3.40.47.10">
    <property type="match status" value="1"/>
</dbReference>
<dbReference type="GO" id="GO:0006633">
    <property type="term" value="P:fatty acid biosynthetic process"/>
    <property type="evidence" value="ECO:0000318"/>
    <property type="project" value="GO_Central"/>
</dbReference>
<dbReference type="GO" id="GO:0004315">
    <property type="term" value="F:3-oxoacyl-[acyl-carrier-protein] synthase activity"/>
    <property type="evidence" value="ECO:0000318"/>
    <property type="project" value="GO_Central"/>
</dbReference>
<evidence type="ECO:0000256" key="4">
    <source>
        <dbReference type="ARBA" id="ARBA00022679"/>
    </source>
</evidence>
<dbReference type="InterPro" id="IPR017568">
    <property type="entry name" value="3-oxoacyl-ACP_synth-2"/>
</dbReference>
<sequence length="578" mass="61343">MAFSAAASPLCTWLIAACVSNSVAGLSGVDAPVSSGPLGRRLKRRIARSKQLAAESWLSIGVAAASRSSQSLVAFCESGLSELGTFCGLQGCKEYNNMRPESLFGDGFFGDCLGGSKGPVSKSVRAGRRFRRAAAGKASAVTAQPAKESEQKKNKKTATKKRRVVVTGMGLVSCHGHEPTQFYENLLAGKSGITEIERFDCKEFPTRFAGEIKSFSTEGWVAGKFARRMDRFMLYLLTAGKKAVKDAGITEDVMKDLDKSKCGVLIGSAMGGMQVFNDAIEALRVSYRKMNPFCVPFATTNMGSAMLAMDLGWMGPNYSISTACATSNFCILSAANHIIRGEADLMLSGGSDAAIIPIGLGGFAACRALSQRNDDPAKASRPWDQNRDGFVMGEGAGVLLLEELEHAKARGAEIYAEFLGGSFTCDAYHMTEPHPEGAGVLLCIEKALAQSGVNKADVNYVNAHATSTKAGDLQEYKALMKVFGGNPELKVNSTKSMVGHLLGAAGAVEAIATIQAIRTGWVHPTINLENPESEVDLNVIVGGEKQELDIKVALSNSFGFGGQNSSVLFAPYVEANEE</sequence>
<dbReference type="NCBIfam" id="NF005589">
    <property type="entry name" value="PRK07314.1"/>
    <property type="match status" value="1"/>
</dbReference>
<dbReference type="KEGG" id="ppp:112281716"/>
<evidence type="ECO:0000256" key="7">
    <source>
        <dbReference type="ARBA" id="ARBA00023160"/>
    </source>
</evidence>
<dbReference type="Gramene" id="Pp3c4_25050V3.5">
    <property type="protein sequence ID" value="Pp3c4_25050V3.5"/>
    <property type="gene ID" value="Pp3c4_25050"/>
</dbReference>
<feature type="region of interest" description="Disordered" evidence="10">
    <location>
        <begin position="141"/>
        <end position="160"/>
    </location>
</feature>
<dbReference type="RefSeq" id="XP_024374318.1">
    <property type="nucleotide sequence ID" value="XM_024518550.2"/>
</dbReference>
<organism evidence="13">
    <name type="scientific">Physcomitrium patens</name>
    <name type="common">Spreading-leaved earth moss</name>
    <name type="synonym">Physcomitrella patens</name>
    <dbReference type="NCBI Taxonomy" id="3218"/>
    <lineage>
        <taxon>Eukaryota</taxon>
        <taxon>Viridiplantae</taxon>
        <taxon>Streptophyta</taxon>
        <taxon>Embryophyta</taxon>
        <taxon>Bryophyta</taxon>
        <taxon>Bryophytina</taxon>
        <taxon>Bryopsida</taxon>
        <taxon>Funariidae</taxon>
        <taxon>Funariales</taxon>
        <taxon>Funariaceae</taxon>
        <taxon>Physcomitrium</taxon>
    </lineage>
</organism>
<dbReference type="NCBIfam" id="TIGR03150">
    <property type="entry name" value="fabF"/>
    <property type="match status" value="1"/>
</dbReference>
<dbReference type="Pfam" id="PF00109">
    <property type="entry name" value="ketoacyl-synt"/>
    <property type="match status" value="1"/>
</dbReference>